<keyword evidence="3" id="KW-0539">Nucleus</keyword>
<feature type="domain" description="BRCT" evidence="5">
    <location>
        <begin position="385"/>
        <end position="508"/>
    </location>
</feature>
<name>A0ABR1RK34_9PEZI</name>
<dbReference type="InterPro" id="IPR001357">
    <property type="entry name" value="BRCT_dom"/>
</dbReference>
<gene>
    <name evidence="6" type="ORF">PG991_009227</name>
</gene>
<accession>A0ABR1RK34</accession>
<evidence type="ECO:0000256" key="3">
    <source>
        <dbReference type="ARBA" id="ARBA00023242"/>
    </source>
</evidence>
<dbReference type="InterPro" id="IPR036420">
    <property type="entry name" value="BRCT_dom_sf"/>
</dbReference>
<keyword evidence="7" id="KW-1185">Reference proteome</keyword>
<dbReference type="Gene3D" id="3.40.50.10190">
    <property type="entry name" value="BRCT domain"/>
    <property type="match status" value="1"/>
</dbReference>
<evidence type="ECO:0000313" key="7">
    <source>
        <dbReference type="Proteomes" id="UP001396898"/>
    </source>
</evidence>
<evidence type="ECO:0000256" key="2">
    <source>
        <dbReference type="ARBA" id="ARBA00022763"/>
    </source>
</evidence>
<evidence type="ECO:0000313" key="6">
    <source>
        <dbReference type="EMBL" id="KAK8013634.1"/>
    </source>
</evidence>
<dbReference type="InterPro" id="IPR047249">
    <property type="entry name" value="BRCT_p53bp1-like_rpt1"/>
</dbReference>
<dbReference type="CDD" id="cd17745">
    <property type="entry name" value="BRCT_p53bp1_rpt1"/>
    <property type="match status" value="1"/>
</dbReference>
<feature type="compositionally biased region" description="Polar residues" evidence="4">
    <location>
        <begin position="231"/>
        <end position="267"/>
    </location>
</feature>
<dbReference type="PANTHER" id="PTHR15321">
    <property type="entry name" value="TUMOR SUPPRESSOR P53-BINDING PROTEIN 1"/>
    <property type="match status" value="1"/>
</dbReference>
<dbReference type="SUPFAM" id="SSF52113">
    <property type="entry name" value="BRCT domain"/>
    <property type="match status" value="1"/>
</dbReference>
<dbReference type="PANTHER" id="PTHR15321:SF3">
    <property type="entry name" value="TP53-BINDING PROTEIN 1"/>
    <property type="match status" value="1"/>
</dbReference>
<dbReference type="PROSITE" id="PS50172">
    <property type="entry name" value="BRCT"/>
    <property type="match status" value="1"/>
</dbReference>
<evidence type="ECO:0000256" key="4">
    <source>
        <dbReference type="SAM" id="MobiDB-lite"/>
    </source>
</evidence>
<protein>
    <recommendedName>
        <fullName evidence="5">BRCT domain-containing protein</fullName>
    </recommendedName>
</protein>
<organism evidence="6 7">
    <name type="scientific">Apiospora marii</name>
    <dbReference type="NCBI Taxonomy" id="335849"/>
    <lineage>
        <taxon>Eukaryota</taxon>
        <taxon>Fungi</taxon>
        <taxon>Dikarya</taxon>
        <taxon>Ascomycota</taxon>
        <taxon>Pezizomycotina</taxon>
        <taxon>Sordariomycetes</taxon>
        <taxon>Xylariomycetidae</taxon>
        <taxon>Amphisphaeriales</taxon>
        <taxon>Apiosporaceae</taxon>
        <taxon>Apiospora</taxon>
    </lineage>
</organism>
<feature type="region of interest" description="Disordered" evidence="4">
    <location>
        <begin position="174"/>
        <end position="201"/>
    </location>
</feature>
<feature type="region of interest" description="Disordered" evidence="4">
    <location>
        <begin position="220"/>
        <end position="382"/>
    </location>
</feature>
<comment type="caution">
    <text evidence="6">The sequence shown here is derived from an EMBL/GenBank/DDBJ whole genome shotgun (WGS) entry which is preliminary data.</text>
</comment>
<dbReference type="EMBL" id="JAQQWI010000013">
    <property type="protein sequence ID" value="KAK8013634.1"/>
    <property type="molecule type" value="Genomic_DNA"/>
</dbReference>
<dbReference type="Proteomes" id="UP001396898">
    <property type="component" value="Unassembled WGS sequence"/>
</dbReference>
<dbReference type="InterPro" id="IPR047252">
    <property type="entry name" value="TP53BP1-like"/>
</dbReference>
<evidence type="ECO:0000259" key="5">
    <source>
        <dbReference type="PROSITE" id="PS50172"/>
    </source>
</evidence>
<comment type="subcellular location">
    <subcellularLocation>
        <location evidence="1">Nucleus</location>
    </subcellularLocation>
</comment>
<sequence length="594" mass="65560">MELETQDSQPIFHQYHKTYGLEKLSERSPAKDIIKQYEPQASDTSIELEERSFSQGETGAVSFNLEPFQLHDGVCTSSDEVDEAIETQLTLENSHEDPMLPMTQIQSNCGPERSRMSPKPAIKRCHSRSIHSAEAAYDPRASVVENEGQNSDSDSEWIRAIRYRRLAKRRQRQAAASLQRISLPRPTARSQESTEAPANRAKAKIQNYANKLQEQAYANSMVNDKRRGTSGIVQDSLSKSESRNTNGGSAGENQTLRTDAHNPSSHTDPPPATPVALPSVEDSSGSNARIYGTAPTRASPATRRQSPTDESIRAPSRHRKHQRIEDKDPMAKAENGLLPAGDGTGKTTRTRPQRSSRSSRELTDARTRSLRSAQPTKSPHAGVYASSDLFKGMVFALSFNSQDDARKQFTESLIQRASGMILVTGFDELFKPACLGFPQRPSSFTGARSLALKPDFQAAGFTALIADSHSRKAKYMQALALGLPCLSATWISTCISRGKLIDWTSYMLCAGSSRVLGGAIRSRNVPIYEAGSQTLLKVLEEKPAFLRDMFILAVLENGSERKHMPYLVLLQMLGATIVGASGIEEVRERRERQH</sequence>
<reference evidence="6 7" key="1">
    <citation type="submission" date="2023-01" db="EMBL/GenBank/DDBJ databases">
        <title>Analysis of 21 Apiospora genomes using comparative genomics revels a genus with tremendous synthesis potential of carbohydrate active enzymes and secondary metabolites.</title>
        <authorList>
            <person name="Sorensen T."/>
        </authorList>
    </citation>
    <scope>NUCLEOTIDE SEQUENCE [LARGE SCALE GENOMIC DNA]</scope>
    <source>
        <strain evidence="6 7">CBS 20057</strain>
    </source>
</reference>
<feature type="compositionally biased region" description="Basic and acidic residues" evidence="4">
    <location>
        <begin position="358"/>
        <end position="367"/>
    </location>
</feature>
<evidence type="ECO:0000256" key="1">
    <source>
        <dbReference type="ARBA" id="ARBA00004123"/>
    </source>
</evidence>
<proteinExistence type="predicted"/>
<keyword evidence="2" id="KW-0227">DNA damage</keyword>